<dbReference type="Pfam" id="PF01075">
    <property type="entry name" value="Glyco_transf_9"/>
    <property type="match status" value="1"/>
</dbReference>
<dbReference type="RefSeq" id="WP_113957077.1">
    <property type="nucleotide sequence ID" value="NZ_QNRR01000001.1"/>
</dbReference>
<keyword evidence="4" id="KW-1185">Reference proteome</keyword>
<dbReference type="EMBL" id="QNRR01000001">
    <property type="protein sequence ID" value="RBP48206.1"/>
    <property type="molecule type" value="Genomic_DNA"/>
</dbReference>
<dbReference type="GO" id="GO:0005829">
    <property type="term" value="C:cytosol"/>
    <property type="evidence" value="ECO:0007669"/>
    <property type="project" value="TreeGrafter"/>
</dbReference>
<organism evidence="3 4">
    <name type="scientific">Roseimicrobium gellanilyticum</name>
    <dbReference type="NCBI Taxonomy" id="748857"/>
    <lineage>
        <taxon>Bacteria</taxon>
        <taxon>Pseudomonadati</taxon>
        <taxon>Verrucomicrobiota</taxon>
        <taxon>Verrucomicrobiia</taxon>
        <taxon>Verrucomicrobiales</taxon>
        <taxon>Verrucomicrobiaceae</taxon>
        <taxon>Roseimicrobium</taxon>
    </lineage>
</organism>
<dbReference type="OrthoDB" id="9797795at2"/>
<name>A0A366HVA8_9BACT</name>
<dbReference type="PANTHER" id="PTHR30160">
    <property type="entry name" value="TETRAACYLDISACCHARIDE 4'-KINASE-RELATED"/>
    <property type="match status" value="1"/>
</dbReference>
<sequence>MSSSNGLVADLAQFRSVFLVKPSSLGDIVHTLPAAHFIKRAYPHLELRWMCNPEWMPLLEGNPDLTEIVPFPRGEFKGLTALPKLYQWARALNAAPRTMPEITLDFQGLMRSALTSLARGTDPVIGMSDAREGASLLYRKVVPVNKQDHAVDRYLTLVRALGIDTAPAGVEFPLPEGTCPEGETLPEDFILLHPYSRGAGKSLSAEVLQTLCDCFAPRPVVIAGKSSTPHEITGAHVISLMNRTSLSGLVWLIRQSRACISVDSGPMHISSALQPRTLGIHTWSNPRRVGPYNHAAYVWKAGRIAHRSEFSDEEVRSRQMMDASAARRTADFVLQNWC</sequence>
<dbReference type="PANTHER" id="PTHR30160:SF1">
    <property type="entry name" value="LIPOPOLYSACCHARIDE 1,2-N-ACETYLGLUCOSAMINETRANSFERASE-RELATED"/>
    <property type="match status" value="1"/>
</dbReference>
<proteinExistence type="predicted"/>
<dbReference type="AlphaFoldDB" id="A0A366HVA8"/>
<dbReference type="Gene3D" id="3.40.50.2000">
    <property type="entry name" value="Glycogen Phosphorylase B"/>
    <property type="match status" value="2"/>
</dbReference>
<keyword evidence="1" id="KW-0328">Glycosyltransferase</keyword>
<dbReference type="GO" id="GO:0008713">
    <property type="term" value="F:ADP-heptose-lipopolysaccharide heptosyltransferase activity"/>
    <property type="evidence" value="ECO:0007669"/>
    <property type="project" value="TreeGrafter"/>
</dbReference>
<dbReference type="InterPro" id="IPR002201">
    <property type="entry name" value="Glyco_trans_9"/>
</dbReference>
<gene>
    <name evidence="3" type="ORF">DES53_1011007</name>
</gene>
<protein>
    <submittedName>
        <fullName evidence="3">Heptosyltransferase-1</fullName>
    </submittedName>
</protein>
<dbReference type="Proteomes" id="UP000253426">
    <property type="component" value="Unassembled WGS sequence"/>
</dbReference>
<evidence type="ECO:0000256" key="2">
    <source>
        <dbReference type="ARBA" id="ARBA00022679"/>
    </source>
</evidence>
<evidence type="ECO:0000313" key="4">
    <source>
        <dbReference type="Proteomes" id="UP000253426"/>
    </source>
</evidence>
<evidence type="ECO:0000313" key="3">
    <source>
        <dbReference type="EMBL" id="RBP48206.1"/>
    </source>
</evidence>
<dbReference type="SUPFAM" id="SSF53756">
    <property type="entry name" value="UDP-Glycosyltransferase/glycogen phosphorylase"/>
    <property type="match status" value="1"/>
</dbReference>
<keyword evidence="2 3" id="KW-0808">Transferase</keyword>
<dbReference type="CDD" id="cd03789">
    <property type="entry name" value="GT9_LPS_heptosyltransferase"/>
    <property type="match status" value="1"/>
</dbReference>
<reference evidence="3 4" key="1">
    <citation type="submission" date="2018-06" db="EMBL/GenBank/DDBJ databases">
        <title>Genomic Encyclopedia of Type Strains, Phase IV (KMG-IV): sequencing the most valuable type-strain genomes for metagenomic binning, comparative biology and taxonomic classification.</title>
        <authorList>
            <person name="Goeker M."/>
        </authorList>
    </citation>
    <scope>NUCLEOTIDE SEQUENCE [LARGE SCALE GENOMIC DNA]</scope>
    <source>
        <strain evidence="3 4">DSM 25532</strain>
    </source>
</reference>
<dbReference type="GO" id="GO:0009244">
    <property type="term" value="P:lipopolysaccharide core region biosynthetic process"/>
    <property type="evidence" value="ECO:0007669"/>
    <property type="project" value="TreeGrafter"/>
</dbReference>
<accession>A0A366HVA8</accession>
<evidence type="ECO:0000256" key="1">
    <source>
        <dbReference type="ARBA" id="ARBA00022676"/>
    </source>
</evidence>
<comment type="caution">
    <text evidence="3">The sequence shown here is derived from an EMBL/GenBank/DDBJ whole genome shotgun (WGS) entry which is preliminary data.</text>
</comment>
<dbReference type="InterPro" id="IPR051199">
    <property type="entry name" value="LPS_LOS_Heptosyltrfase"/>
</dbReference>